<dbReference type="InterPro" id="IPR036976">
    <property type="entry name" value="RimM_N_sf"/>
</dbReference>
<dbReference type="Gene3D" id="2.40.30.60">
    <property type="entry name" value="RimM"/>
    <property type="match status" value="1"/>
</dbReference>
<dbReference type="InterPro" id="IPR056792">
    <property type="entry name" value="PRC_RimM"/>
</dbReference>
<sequence>MSTRRVTLAAVIGAHGVIGEVRLKLFTESFESFRAFKSYQGDDRTLTLKSAKQTPKGVIARFAEVNDRNAAEALRGTELTIDRDALPPPAEGEVYVADLIGLAVVTTEGAPVGVVVAVENFGAGDILEIEQPGGKRFMVPFNAEAVPDVADSVILDPAYLP</sequence>
<protein>
    <recommendedName>
        <fullName evidence="5">Ribosome maturation factor RimM</fullName>
    </recommendedName>
</protein>
<dbReference type="GO" id="GO:0005840">
    <property type="term" value="C:ribosome"/>
    <property type="evidence" value="ECO:0007669"/>
    <property type="project" value="InterPro"/>
</dbReference>
<evidence type="ECO:0000256" key="5">
    <source>
        <dbReference type="HAMAP-Rule" id="MF_00014"/>
    </source>
</evidence>
<keyword evidence="9" id="KW-1185">Reference proteome</keyword>
<evidence type="ECO:0000256" key="4">
    <source>
        <dbReference type="ARBA" id="ARBA00023186"/>
    </source>
</evidence>
<keyword evidence="1 5" id="KW-0963">Cytoplasm</keyword>
<name>A0A7W7B178_9SPHN</name>
<evidence type="ECO:0000259" key="7">
    <source>
        <dbReference type="Pfam" id="PF24986"/>
    </source>
</evidence>
<dbReference type="InterPro" id="IPR011033">
    <property type="entry name" value="PRC_barrel-like_sf"/>
</dbReference>
<organism evidence="8 9">
    <name type="scientific">Sphingosinicella soli</name>
    <dbReference type="NCBI Taxonomy" id="333708"/>
    <lineage>
        <taxon>Bacteria</taxon>
        <taxon>Pseudomonadati</taxon>
        <taxon>Pseudomonadota</taxon>
        <taxon>Alphaproteobacteria</taxon>
        <taxon>Sphingomonadales</taxon>
        <taxon>Sphingosinicellaceae</taxon>
        <taxon>Sphingosinicella</taxon>
    </lineage>
</organism>
<evidence type="ECO:0000313" key="9">
    <source>
        <dbReference type="Proteomes" id="UP000566324"/>
    </source>
</evidence>
<evidence type="ECO:0000256" key="1">
    <source>
        <dbReference type="ARBA" id="ARBA00022490"/>
    </source>
</evidence>
<proteinExistence type="inferred from homology"/>
<comment type="subcellular location">
    <subcellularLocation>
        <location evidence="5">Cytoplasm</location>
    </subcellularLocation>
</comment>
<dbReference type="GO" id="GO:0005737">
    <property type="term" value="C:cytoplasm"/>
    <property type="evidence" value="ECO:0007669"/>
    <property type="project" value="UniProtKB-SubCell"/>
</dbReference>
<dbReference type="InterPro" id="IPR002676">
    <property type="entry name" value="RimM_N"/>
</dbReference>
<dbReference type="Pfam" id="PF24986">
    <property type="entry name" value="PRC_RimM"/>
    <property type="match status" value="1"/>
</dbReference>
<dbReference type="AlphaFoldDB" id="A0A7W7B178"/>
<feature type="domain" description="Ribosome maturation factor RimM PRC barrel" evidence="7">
    <location>
        <begin position="97"/>
        <end position="149"/>
    </location>
</feature>
<comment type="similarity">
    <text evidence="5">Belongs to the RimM family.</text>
</comment>
<feature type="domain" description="RimM N-terminal" evidence="6">
    <location>
        <begin position="8"/>
        <end position="84"/>
    </location>
</feature>
<dbReference type="SUPFAM" id="SSF50447">
    <property type="entry name" value="Translation proteins"/>
    <property type="match status" value="1"/>
</dbReference>
<comment type="caution">
    <text evidence="8">The sequence shown here is derived from an EMBL/GenBank/DDBJ whole genome shotgun (WGS) entry which is preliminary data.</text>
</comment>
<dbReference type="NCBIfam" id="TIGR02273">
    <property type="entry name" value="16S_RimM"/>
    <property type="match status" value="1"/>
</dbReference>
<dbReference type="Gene3D" id="2.30.30.240">
    <property type="entry name" value="PRC-barrel domain"/>
    <property type="match status" value="1"/>
</dbReference>
<accession>A0A7W7B178</accession>
<dbReference type="GO" id="GO:0006364">
    <property type="term" value="P:rRNA processing"/>
    <property type="evidence" value="ECO:0007669"/>
    <property type="project" value="UniProtKB-UniRule"/>
</dbReference>
<comment type="function">
    <text evidence="5">An accessory protein needed during the final step in the assembly of 30S ribosomal subunit, possibly for assembly of the head region. Essential for efficient processing of 16S rRNA. May be needed both before and after RbfA during the maturation of 16S rRNA. It has affinity for free ribosomal 30S subunits but not for 70S ribosomes.</text>
</comment>
<dbReference type="InterPro" id="IPR011961">
    <property type="entry name" value="RimM"/>
</dbReference>
<evidence type="ECO:0000256" key="3">
    <source>
        <dbReference type="ARBA" id="ARBA00022552"/>
    </source>
</evidence>
<keyword evidence="2 5" id="KW-0690">Ribosome biogenesis</keyword>
<dbReference type="InterPro" id="IPR009000">
    <property type="entry name" value="Transl_B-barrel_sf"/>
</dbReference>
<evidence type="ECO:0000259" key="6">
    <source>
        <dbReference type="Pfam" id="PF01782"/>
    </source>
</evidence>
<evidence type="ECO:0000256" key="2">
    <source>
        <dbReference type="ARBA" id="ARBA00022517"/>
    </source>
</evidence>
<comment type="subunit">
    <text evidence="5">Binds ribosomal protein uS19.</text>
</comment>
<dbReference type="HAMAP" id="MF_00014">
    <property type="entry name" value="Ribosome_mat_RimM"/>
    <property type="match status" value="1"/>
</dbReference>
<keyword evidence="3 5" id="KW-0698">rRNA processing</keyword>
<dbReference type="SUPFAM" id="SSF50346">
    <property type="entry name" value="PRC-barrel domain"/>
    <property type="match status" value="1"/>
</dbReference>
<dbReference type="Pfam" id="PF01782">
    <property type="entry name" value="RimM"/>
    <property type="match status" value="1"/>
</dbReference>
<comment type="domain">
    <text evidence="5">The PRC barrel domain binds ribosomal protein uS19.</text>
</comment>
<dbReference type="PANTHER" id="PTHR33692">
    <property type="entry name" value="RIBOSOME MATURATION FACTOR RIMM"/>
    <property type="match status" value="1"/>
</dbReference>
<dbReference type="GO" id="GO:0042274">
    <property type="term" value="P:ribosomal small subunit biogenesis"/>
    <property type="evidence" value="ECO:0007669"/>
    <property type="project" value="UniProtKB-UniRule"/>
</dbReference>
<keyword evidence="4 5" id="KW-0143">Chaperone</keyword>
<dbReference type="GO" id="GO:0043022">
    <property type="term" value="F:ribosome binding"/>
    <property type="evidence" value="ECO:0007669"/>
    <property type="project" value="InterPro"/>
</dbReference>
<dbReference type="PANTHER" id="PTHR33692:SF1">
    <property type="entry name" value="RIBOSOME MATURATION FACTOR RIMM"/>
    <property type="match status" value="1"/>
</dbReference>
<evidence type="ECO:0000313" key="8">
    <source>
        <dbReference type="EMBL" id="MBB4632171.1"/>
    </source>
</evidence>
<dbReference type="Proteomes" id="UP000566324">
    <property type="component" value="Unassembled WGS sequence"/>
</dbReference>
<gene>
    <name evidence="5" type="primary">rimM</name>
    <name evidence="8" type="ORF">GGQ98_001790</name>
</gene>
<dbReference type="RefSeq" id="WP_184068229.1">
    <property type="nucleotide sequence ID" value="NZ_JACHNZ010000018.1"/>
</dbReference>
<reference evidence="8 9" key="1">
    <citation type="submission" date="2020-08" db="EMBL/GenBank/DDBJ databases">
        <title>Genomic Encyclopedia of Type Strains, Phase IV (KMG-IV): sequencing the most valuable type-strain genomes for metagenomic binning, comparative biology and taxonomic classification.</title>
        <authorList>
            <person name="Goeker M."/>
        </authorList>
    </citation>
    <scope>NUCLEOTIDE SEQUENCE [LARGE SCALE GENOMIC DNA]</scope>
    <source>
        <strain evidence="8 9">DSM 17328</strain>
    </source>
</reference>
<dbReference type="EMBL" id="JACHNZ010000018">
    <property type="protein sequence ID" value="MBB4632171.1"/>
    <property type="molecule type" value="Genomic_DNA"/>
</dbReference>